<organism evidence="3 4">
    <name type="scientific">Capnocytophaga canis</name>
    <dbReference type="NCBI Taxonomy" id="1848903"/>
    <lineage>
        <taxon>Bacteria</taxon>
        <taxon>Pseudomonadati</taxon>
        <taxon>Bacteroidota</taxon>
        <taxon>Flavobacteriia</taxon>
        <taxon>Flavobacteriales</taxon>
        <taxon>Flavobacteriaceae</taxon>
        <taxon>Capnocytophaga</taxon>
    </lineage>
</organism>
<dbReference type="GO" id="GO:0008235">
    <property type="term" value="F:metalloexopeptidase activity"/>
    <property type="evidence" value="ECO:0007669"/>
    <property type="project" value="InterPro"/>
</dbReference>
<dbReference type="InterPro" id="IPR045175">
    <property type="entry name" value="M28_fam"/>
</dbReference>
<keyword evidence="1" id="KW-0732">Signal</keyword>
<evidence type="ECO:0000313" key="4">
    <source>
        <dbReference type="Proteomes" id="UP000038200"/>
    </source>
</evidence>
<evidence type="ECO:0000313" key="3">
    <source>
        <dbReference type="EMBL" id="CEN53283.1"/>
    </source>
</evidence>
<dbReference type="PANTHER" id="PTHR12147">
    <property type="entry name" value="METALLOPEPTIDASE M28 FAMILY MEMBER"/>
    <property type="match status" value="1"/>
</dbReference>
<dbReference type="GO" id="GO:0006508">
    <property type="term" value="P:proteolysis"/>
    <property type="evidence" value="ECO:0007669"/>
    <property type="project" value="InterPro"/>
</dbReference>
<dbReference type="STRING" id="1848903.CCAND38_10081"/>
<dbReference type="GO" id="GO:0004177">
    <property type="term" value="F:aminopeptidase activity"/>
    <property type="evidence" value="ECO:0007669"/>
    <property type="project" value="UniProtKB-KW"/>
</dbReference>
<dbReference type="PANTHER" id="PTHR12147:SF26">
    <property type="entry name" value="PEPTIDASE M28 DOMAIN-CONTAINING PROTEIN"/>
    <property type="match status" value="1"/>
</dbReference>
<dbReference type="Gene3D" id="3.40.630.10">
    <property type="entry name" value="Zn peptidases"/>
    <property type="match status" value="1"/>
</dbReference>
<feature type="signal peptide" evidence="1">
    <location>
        <begin position="1"/>
        <end position="18"/>
    </location>
</feature>
<reference evidence="3 4" key="1">
    <citation type="submission" date="2015-01" db="EMBL/GenBank/DDBJ databases">
        <authorList>
            <person name="Xiang T."/>
            <person name="Song Y."/>
            <person name="Huang L."/>
            <person name="Wang B."/>
            <person name="Wu P."/>
        </authorList>
    </citation>
    <scope>NUCLEOTIDE SEQUENCE [LARGE SCALE GENOMIC DNA]</scope>
    <source>
        <strain evidence="3 4">CcD93</strain>
    </source>
</reference>
<dbReference type="EC" id="3.4.11.24" evidence="3"/>
<sequence length="334" mass="38576">MKYVALFFTLIIALNVNAQKPIQKGFQAIDRKNAEAHIEFLANDLLEGRESGFRGGRIAREYIVAQLKQYGIEPLLSSNNYLQHFTAYRPENSAREPKRYTVTDSIITRLQKTFHVRLEMANVLGMIRGKKENEYVIVGAHYDHLGMDANLFGDNIYNGADDNASGVSAVLQLAKAFKESGEKPERTIIFAFWDGEERGLLGSQYFIDKCSFRDNIKSYLNYDMIGRNNRPAEPKHVVYFYTASFPIFETWLKQDLKSYKLDLEPDYRAWDNPVGGSDNGSFAKYKIPIVWFHTDGHPDYHKPTDHADRLNWDKIIEITRASYLIMWKLANDKY</sequence>
<name>A0A0B7ITM0_9FLAO</name>
<proteinExistence type="predicted"/>
<dbReference type="SUPFAM" id="SSF53187">
    <property type="entry name" value="Zn-dependent exopeptidases"/>
    <property type="match status" value="1"/>
</dbReference>
<dbReference type="RefSeq" id="WP_042008051.1">
    <property type="nucleotide sequence ID" value="NZ_CDOL01000228.1"/>
</dbReference>
<dbReference type="OrthoDB" id="1521787at2"/>
<keyword evidence="3" id="KW-0031">Aminopeptidase</keyword>
<protein>
    <submittedName>
        <fullName evidence="3">SgaP</fullName>
        <ecNumber evidence="3">3.4.11.24</ecNumber>
    </submittedName>
</protein>
<dbReference type="EMBL" id="CDOL01000228">
    <property type="protein sequence ID" value="CEN53283.1"/>
    <property type="molecule type" value="Genomic_DNA"/>
</dbReference>
<evidence type="ECO:0000259" key="2">
    <source>
        <dbReference type="Pfam" id="PF04389"/>
    </source>
</evidence>
<dbReference type="Pfam" id="PF04389">
    <property type="entry name" value="Peptidase_M28"/>
    <property type="match status" value="1"/>
</dbReference>
<dbReference type="AlphaFoldDB" id="A0A0B7ITM0"/>
<dbReference type="Proteomes" id="UP000038200">
    <property type="component" value="Unassembled WGS sequence"/>
</dbReference>
<feature type="domain" description="Peptidase M28" evidence="2">
    <location>
        <begin position="122"/>
        <end position="321"/>
    </location>
</feature>
<gene>
    <name evidence="3" type="ORF">CCAND93_40062</name>
</gene>
<evidence type="ECO:0000256" key="1">
    <source>
        <dbReference type="SAM" id="SignalP"/>
    </source>
</evidence>
<accession>A0A0B7ITM0</accession>
<keyword evidence="3" id="KW-0645">Protease</keyword>
<feature type="chain" id="PRO_5002118034" evidence="1">
    <location>
        <begin position="19"/>
        <end position="334"/>
    </location>
</feature>
<dbReference type="InterPro" id="IPR007484">
    <property type="entry name" value="Peptidase_M28"/>
</dbReference>
<keyword evidence="3" id="KW-0378">Hydrolase</keyword>